<dbReference type="EMBL" id="CP042997">
    <property type="protein sequence ID" value="QEH33503.1"/>
    <property type="molecule type" value="Genomic_DNA"/>
</dbReference>
<name>A0A5B9VYT4_9BACT</name>
<reference evidence="1 2" key="1">
    <citation type="submission" date="2019-08" db="EMBL/GenBank/DDBJ databases">
        <title>Deep-cultivation of Planctomycetes and their phenomic and genomic characterization uncovers novel biology.</title>
        <authorList>
            <person name="Wiegand S."/>
            <person name="Jogler M."/>
            <person name="Boedeker C."/>
            <person name="Pinto D."/>
            <person name="Vollmers J."/>
            <person name="Rivas-Marin E."/>
            <person name="Kohn T."/>
            <person name="Peeters S.H."/>
            <person name="Heuer A."/>
            <person name="Rast P."/>
            <person name="Oberbeckmann S."/>
            <person name="Bunk B."/>
            <person name="Jeske O."/>
            <person name="Meyerdierks A."/>
            <person name="Storesund J.E."/>
            <person name="Kallscheuer N."/>
            <person name="Luecker S."/>
            <person name="Lage O.M."/>
            <person name="Pohl T."/>
            <person name="Merkel B.J."/>
            <person name="Hornburger P."/>
            <person name="Mueller R.-W."/>
            <person name="Bruemmer F."/>
            <person name="Labrenz M."/>
            <person name="Spormann A.M."/>
            <person name="Op den Camp H."/>
            <person name="Overmann J."/>
            <person name="Amann R."/>
            <person name="Jetten M.S.M."/>
            <person name="Mascher T."/>
            <person name="Medema M.H."/>
            <person name="Devos D.P."/>
            <person name="Kaster A.-K."/>
            <person name="Ovreas L."/>
            <person name="Rohde M."/>
            <person name="Galperin M.Y."/>
            <person name="Jogler C."/>
        </authorList>
    </citation>
    <scope>NUCLEOTIDE SEQUENCE [LARGE SCALE GENOMIC DNA]</scope>
    <source>
        <strain evidence="1 2">OJF2</strain>
    </source>
</reference>
<accession>A0A5B9VYT4</accession>
<dbReference type="AlphaFoldDB" id="A0A5B9VYT4"/>
<evidence type="ECO:0000313" key="2">
    <source>
        <dbReference type="Proteomes" id="UP000324233"/>
    </source>
</evidence>
<dbReference type="RefSeq" id="WP_210420474.1">
    <property type="nucleotide sequence ID" value="NZ_CP042997.1"/>
</dbReference>
<gene>
    <name evidence="1" type="ORF">OJF2_20050</name>
</gene>
<protein>
    <submittedName>
        <fullName evidence="1">Uncharacterized protein</fullName>
    </submittedName>
</protein>
<evidence type="ECO:0000313" key="1">
    <source>
        <dbReference type="EMBL" id="QEH33503.1"/>
    </source>
</evidence>
<dbReference type="Proteomes" id="UP000324233">
    <property type="component" value="Chromosome"/>
</dbReference>
<keyword evidence="2" id="KW-1185">Reference proteome</keyword>
<dbReference type="KEGG" id="agv:OJF2_20050"/>
<sequence length="237" mass="25099">MVSQRIWQGSGTTFRLEWGGRLWELAADGQEPGLRPSGQSGPIWLGLAGVGARGRVDSSALCGRTLAKLELFRSRIEATYAPQGWGDLRVRASWSPCEGDAGVDLEIQVAAGSVGELKGLEILLRTRPGVDEMDGPSSAVGPTRPRVFRPRGSAGELAYVELVHADDVSHLPAPPAPTVGAETAPGAAMTALFGHDLEKGVVIRGRVRGLWLPTEGLDARLKSAESRLLEVPPPLGM</sequence>
<proteinExistence type="predicted"/>
<organism evidence="1 2">
    <name type="scientific">Aquisphaera giovannonii</name>
    <dbReference type="NCBI Taxonomy" id="406548"/>
    <lineage>
        <taxon>Bacteria</taxon>
        <taxon>Pseudomonadati</taxon>
        <taxon>Planctomycetota</taxon>
        <taxon>Planctomycetia</taxon>
        <taxon>Isosphaerales</taxon>
        <taxon>Isosphaeraceae</taxon>
        <taxon>Aquisphaera</taxon>
    </lineage>
</organism>